<name>A0AA38J445_9CUCU</name>
<reference evidence="2" key="1">
    <citation type="journal article" date="2023" name="G3 (Bethesda)">
        <title>Whole genome assemblies of Zophobas morio and Tenebrio molitor.</title>
        <authorList>
            <person name="Kaur S."/>
            <person name="Stinson S.A."/>
            <person name="diCenzo G.C."/>
        </authorList>
    </citation>
    <scope>NUCLEOTIDE SEQUENCE</scope>
    <source>
        <strain evidence="2">QUZm001</strain>
    </source>
</reference>
<organism evidence="2 3">
    <name type="scientific">Zophobas morio</name>
    <dbReference type="NCBI Taxonomy" id="2755281"/>
    <lineage>
        <taxon>Eukaryota</taxon>
        <taxon>Metazoa</taxon>
        <taxon>Ecdysozoa</taxon>
        <taxon>Arthropoda</taxon>
        <taxon>Hexapoda</taxon>
        <taxon>Insecta</taxon>
        <taxon>Pterygota</taxon>
        <taxon>Neoptera</taxon>
        <taxon>Endopterygota</taxon>
        <taxon>Coleoptera</taxon>
        <taxon>Polyphaga</taxon>
        <taxon>Cucujiformia</taxon>
        <taxon>Tenebrionidae</taxon>
        <taxon>Zophobas</taxon>
    </lineage>
</organism>
<evidence type="ECO:0000313" key="3">
    <source>
        <dbReference type="Proteomes" id="UP001168821"/>
    </source>
</evidence>
<feature type="transmembrane region" description="Helical" evidence="1">
    <location>
        <begin position="235"/>
        <end position="251"/>
    </location>
</feature>
<sequence length="413" mass="47728">MPGLCFMSVKLHVIKLAAKDTLRCEIESLENASWSPQDIKKISEPVAANQKCYIYNYDYHKFASLTLKETEQVIDEEFPNSEKMICPRFIITKNSKLMPQSYAEEFASYCESLRDDIFYEMGAVIPYILSCLFVVPLADIFGRKSVLKIGCQLMLFAVFMKIILLNYIRETIGLAILHVAYPCLKYTTESLVIETTSDKIRPFGFMVRYIGKYIPPLFVVVLPRPSSIYWKYMQLIKYSVVLVLPLMPWFFPESVAWFASRKENKLAHFVGQTLESPAKHSEVLFRLQNRRRSFQGVKKLLREFLQINTPEIVFINVVAFTVGFSSLCVHTSEMEVMCEANLPSNWFLPEHKLWYYNLDVAWVTFLNIFGGIVGFFLTLFFIYFMNVGKFVIAGLFLINGVLYSLLAKFQSGE</sequence>
<dbReference type="Gene3D" id="1.20.1250.20">
    <property type="entry name" value="MFS general substrate transporter like domains"/>
    <property type="match status" value="1"/>
</dbReference>
<dbReference type="Proteomes" id="UP001168821">
    <property type="component" value="Unassembled WGS sequence"/>
</dbReference>
<evidence type="ECO:0000313" key="2">
    <source>
        <dbReference type="EMBL" id="KAJ3666661.1"/>
    </source>
</evidence>
<gene>
    <name evidence="2" type="ORF">Zmor_002096</name>
</gene>
<protein>
    <submittedName>
        <fullName evidence="2">Uncharacterized protein</fullName>
    </submittedName>
</protein>
<dbReference type="InterPro" id="IPR036259">
    <property type="entry name" value="MFS_trans_sf"/>
</dbReference>
<feature type="transmembrane region" description="Helical" evidence="1">
    <location>
        <begin position="390"/>
        <end position="407"/>
    </location>
</feature>
<keyword evidence="1" id="KW-0472">Membrane</keyword>
<keyword evidence="1" id="KW-1133">Transmembrane helix</keyword>
<comment type="caution">
    <text evidence="2">The sequence shown here is derived from an EMBL/GenBank/DDBJ whole genome shotgun (WGS) entry which is preliminary data.</text>
</comment>
<feature type="transmembrane region" description="Helical" evidence="1">
    <location>
        <begin position="312"/>
        <end position="332"/>
    </location>
</feature>
<proteinExistence type="predicted"/>
<dbReference type="SUPFAM" id="SSF103473">
    <property type="entry name" value="MFS general substrate transporter"/>
    <property type="match status" value="1"/>
</dbReference>
<dbReference type="EMBL" id="JALNTZ010000001">
    <property type="protein sequence ID" value="KAJ3666661.1"/>
    <property type="molecule type" value="Genomic_DNA"/>
</dbReference>
<evidence type="ECO:0000256" key="1">
    <source>
        <dbReference type="SAM" id="Phobius"/>
    </source>
</evidence>
<keyword evidence="1" id="KW-0812">Transmembrane</keyword>
<feature type="transmembrane region" description="Helical" evidence="1">
    <location>
        <begin position="149"/>
        <end position="168"/>
    </location>
</feature>
<feature type="transmembrane region" description="Helical" evidence="1">
    <location>
        <begin position="117"/>
        <end position="137"/>
    </location>
</feature>
<keyword evidence="3" id="KW-1185">Reference proteome</keyword>
<accession>A0AA38J445</accession>
<dbReference type="AlphaFoldDB" id="A0AA38J445"/>
<feature type="transmembrane region" description="Helical" evidence="1">
    <location>
        <begin position="353"/>
        <end position="384"/>
    </location>
</feature>